<dbReference type="CDD" id="cd01647">
    <property type="entry name" value="RT_LTR"/>
    <property type="match status" value="1"/>
</dbReference>
<comment type="caution">
    <text evidence="3">The sequence shown here is derived from an EMBL/GenBank/DDBJ whole genome shotgun (WGS) entry which is preliminary data.</text>
</comment>
<name>A0A699HIC6_TANCI</name>
<dbReference type="Pfam" id="PF00078">
    <property type="entry name" value="RVT_1"/>
    <property type="match status" value="1"/>
</dbReference>
<organism evidence="3">
    <name type="scientific">Tanacetum cinerariifolium</name>
    <name type="common">Dalmatian daisy</name>
    <name type="synonym">Chrysanthemum cinerariifolium</name>
    <dbReference type="NCBI Taxonomy" id="118510"/>
    <lineage>
        <taxon>Eukaryota</taxon>
        <taxon>Viridiplantae</taxon>
        <taxon>Streptophyta</taxon>
        <taxon>Embryophyta</taxon>
        <taxon>Tracheophyta</taxon>
        <taxon>Spermatophyta</taxon>
        <taxon>Magnoliopsida</taxon>
        <taxon>eudicotyledons</taxon>
        <taxon>Gunneridae</taxon>
        <taxon>Pentapetalae</taxon>
        <taxon>asterids</taxon>
        <taxon>campanulids</taxon>
        <taxon>Asterales</taxon>
        <taxon>Asteraceae</taxon>
        <taxon>Asteroideae</taxon>
        <taxon>Anthemideae</taxon>
        <taxon>Anthemidinae</taxon>
        <taxon>Tanacetum</taxon>
    </lineage>
</organism>
<dbReference type="Gene3D" id="3.10.10.10">
    <property type="entry name" value="HIV Type 1 Reverse Transcriptase, subunit A, domain 1"/>
    <property type="match status" value="2"/>
</dbReference>
<feature type="domain" description="Reverse transcriptase" evidence="2">
    <location>
        <begin position="212"/>
        <end position="345"/>
    </location>
</feature>
<dbReference type="InterPro" id="IPR000477">
    <property type="entry name" value="RT_dom"/>
</dbReference>
<accession>A0A699HIC6</accession>
<keyword evidence="3" id="KW-0808">Transferase</keyword>
<dbReference type="InterPro" id="IPR043128">
    <property type="entry name" value="Rev_trsase/Diguanyl_cyclase"/>
</dbReference>
<feature type="region of interest" description="Disordered" evidence="1">
    <location>
        <begin position="6"/>
        <end position="29"/>
    </location>
</feature>
<reference evidence="3" key="1">
    <citation type="journal article" date="2019" name="Sci. Rep.">
        <title>Draft genome of Tanacetum cinerariifolium, the natural source of mosquito coil.</title>
        <authorList>
            <person name="Yamashiro T."/>
            <person name="Shiraishi A."/>
            <person name="Satake H."/>
            <person name="Nakayama K."/>
        </authorList>
    </citation>
    <scope>NUCLEOTIDE SEQUENCE</scope>
</reference>
<evidence type="ECO:0000313" key="3">
    <source>
        <dbReference type="EMBL" id="GEY22435.1"/>
    </source>
</evidence>
<protein>
    <submittedName>
        <fullName evidence="3">Putative nucleotidyltransferase, ribonuclease H</fullName>
    </submittedName>
</protein>
<gene>
    <name evidence="3" type="ORF">Tci_394409</name>
</gene>
<dbReference type="GO" id="GO:0016740">
    <property type="term" value="F:transferase activity"/>
    <property type="evidence" value="ECO:0007669"/>
    <property type="project" value="UniProtKB-KW"/>
</dbReference>
<dbReference type="AlphaFoldDB" id="A0A699HIC6"/>
<evidence type="ECO:0000259" key="2">
    <source>
        <dbReference type="Pfam" id="PF00078"/>
    </source>
</evidence>
<sequence length="605" mass="68791">MILNLEERLNNGEGPSQRRDNGGHNGANIGGTYGRLTKIEFPKLDGWSSGTRIVPIQSTTATPNRTFKKLTRQELEEKRAKNLCFYCDQKYSPGHKCSGQMYSLEIMAYEEEGNNVNCEIFEGTLQSTLQWMQGKHVSNSLNQIGVEIYTMALCVCPATLMQMTGSSTKPNSNIQTLLQDFSIAFDTPKELPPIRSHDHIIPLLPNTPPISVRPYKNPPNQKDAIELMVKELLEAGVIKNSQSSFSSPIVMVKKKDELLDELYGAKVFSKLDLRSGYHQIRMNPGDIHKIAFRTHKGHYEFLVIPFRLTNAPSTFQSLTNTVFKSYLRKFVLVFINDILVYSKNRLNKYAHFMALSHPYTASTVAQAFLDSVYKLHGLPDSIVSDRDRCIVVFNHPFLAVTGRLLPVLHCLGGLMETRIVGMHNPETRLAVTRNRESRIVLVPVSDFDMVGLGEYSQWVERFMNYLEEQTDGEAMINSIKNCDQPLPRVTQVSIAETSSTEQPPLKGKSMWSDQEKRIQKIDRLARSLLIQRLPNDIYSLIDSNKTAKYLRDALARHMRGSEYGEQDRKATVLYKYETFKATEGELLLDTYIRYLQVINDLKKCG</sequence>
<dbReference type="PANTHER" id="PTHR24559">
    <property type="entry name" value="TRANSPOSON TY3-I GAG-POL POLYPROTEIN"/>
    <property type="match status" value="1"/>
</dbReference>
<dbReference type="InterPro" id="IPR053134">
    <property type="entry name" value="RNA-dir_DNA_polymerase"/>
</dbReference>
<dbReference type="PANTHER" id="PTHR24559:SF450">
    <property type="entry name" value="RNA-DIRECTED DNA POLYMERASE HOMOLOG"/>
    <property type="match status" value="1"/>
</dbReference>
<dbReference type="Pfam" id="PF14223">
    <property type="entry name" value="Retrotran_gag_2"/>
    <property type="match status" value="1"/>
</dbReference>
<dbReference type="SUPFAM" id="SSF56672">
    <property type="entry name" value="DNA/RNA polymerases"/>
    <property type="match status" value="1"/>
</dbReference>
<evidence type="ECO:0000256" key="1">
    <source>
        <dbReference type="SAM" id="MobiDB-lite"/>
    </source>
</evidence>
<dbReference type="EMBL" id="BKCJ010161251">
    <property type="protein sequence ID" value="GEY22435.1"/>
    <property type="molecule type" value="Genomic_DNA"/>
</dbReference>
<dbReference type="Gene3D" id="3.30.70.270">
    <property type="match status" value="1"/>
</dbReference>
<dbReference type="InterPro" id="IPR043502">
    <property type="entry name" value="DNA/RNA_pol_sf"/>
</dbReference>
<proteinExistence type="predicted"/>
<feature type="compositionally biased region" description="Basic and acidic residues" evidence="1">
    <location>
        <begin position="6"/>
        <end position="22"/>
    </location>
</feature>